<dbReference type="GO" id="GO:0005730">
    <property type="term" value="C:nucleolus"/>
    <property type="evidence" value="ECO:0007669"/>
    <property type="project" value="TreeGrafter"/>
</dbReference>
<evidence type="ECO:0000256" key="4">
    <source>
        <dbReference type="ARBA" id="ARBA00022806"/>
    </source>
</evidence>
<organism evidence="7 8">
    <name type="scientific">Owenia fusiformis</name>
    <name type="common">Polychaete worm</name>
    <dbReference type="NCBI Taxonomy" id="6347"/>
    <lineage>
        <taxon>Eukaryota</taxon>
        <taxon>Metazoa</taxon>
        <taxon>Spiralia</taxon>
        <taxon>Lophotrochozoa</taxon>
        <taxon>Annelida</taxon>
        <taxon>Polychaeta</taxon>
        <taxon>Sedentaria</taxon>
        <taxon>Canalipalpata</taxon>
        <taxon>Sabellida</taxon>
        <taxon>Oweniida</taxon>
        <taxon>Oweniidae</taxon>
        <taxon>Owenia</taxon>
    </lineage>
</organism>
<dbReference type="InterPro" id="IPR007502">
    <property type="entry name" value="Helicase-assoc_dom"/>
</dbReference>
<evidence type="ECO:0000313" key="8">
    <source>
        <dbReference type="Proteomes" id="UP000749559"/>
    </source>
</evidence>
<gene>
    <name evidence="7" type="ORF">OFUS_LOCUS22830</name>
</gene>
<dbReference type="InterPro" id="IPR001650">
    <property type="entry name" value="Helicase_C-like"/>
</dbReference>
<evidence type="ECO:0000313" key="7">
    <source>
        <dbReference type="EMBL" id="CAH1798736.1"/>
    </source>
</evidence>
<dbReference type="CDD" id="cd17978">
    <property type="entry name" value="DEXHc_DHX33"/>
    <property type="match status" value="1"/>
</dbReference>
<dbReference type="FunFam" id="3.40.50.300:FF:000145">
    <property type="entry name" value="probable ATP-dependent RNA helicase DHX40"/>
    <property type="match status" value="1"/>
</dbReference>
<dbReference type="PROSITE" id="PS00690">
    <property type="entry name" value="DEAH_ATP_HELICASE"/>
    <property type="match status" value="1"/>
</dbReference>
<evidence type="ECO:0000256" key="3">
    <source>
        <dbReference type="ARBA" id="ARBA00022801"/>
    </source>
</evidence>
<evidence type="ECO:0000256" key="6">
    <source>
        <dbReference type="ARBA" id="ARBA00047984"/>
    </source>
</evidence>
<proteinExistence type="predicted"/>
<dbReference type="SUPFAM" id="SSF52540">
    <property type="entry name" value="P-loop containing nucleoside triphosphate hydrolases"/>
    <property type="match status" value="1"/>
</dbReference>
<dbReference type="InterPro" id="IPR014001">
    <property type="entry name" value="Helicase_ATP-bd"/>
</dbReference>
<keyword evidence="5" id="KW-0067">ATP-binding</keyword>
<dbReference type="PANTHER" id="PTHR18934">
    <property type="entry name" value="ATP-DEPENDENT RNA HELICASE"/>
    <property type="match status" value="1"/>
</dbReference>
<dbReference type="SMART" id="SM00487">
    <property type="entry name" value="DEXDc"/>
    <property type="match status" value="1"/>
</dbReference>
<dbReference type="GO" id="GO:0003725">
    <property type="term" value="F:double-stranded RNA binding"/>
    <property type="evidence" value="ECO:0007669"/>
    <property type="project" value="TreeGrafter"/>
</dbReference>
<dbReference type="PANTHER" id="PTHR18934:SF118">
    <property type="entry name" value="ATP-DEPENDENT RNA HELICASE DHX33"/>
    <property type="match status" value="1"/>
</dbReference>
<dbReference type="AlphaFoldDB" id="A0A8J1TCS8"/>
<protein>
    <recommendedName>
        <fullName evidence="1">RNA helicase</fullName>
        <ecNumber evidence="1">3.6.4.13</ecNumber>
    </recommendedName>
</protein>
<keyword evidence="8" id="KW-1185">Reference proteome</keyword>
<dbReference type="PROSITE" id="PS51194">
    <property type="entry name" value="HELICASE_CTER"/>
    <property type="match status" value="1"/>
</dbReference>
<dbReference type="InterPro" id="IPR002464">
    <property type="entry name" value="DNA/RNA_helicase_DEAH_CS"/>
</dbReference>
<dbReference type="PROSITE" id="PS51192">
    <property type="entry name" value="HELICASE_ATP_BIND_1"/>
    <property type="match status" value="1"/>
</dbReference>
<keyword evidence="4" id="KW-0347">Helicase</keyword>
<keyword evidence="3" id="KW-0378">Hydrolase</keyword>
<dbReference type="GO" id="GO:0003724">
    <property type="term" value="F:RNA helicase activity"/>
    <property type="evidence" value="ECO:0007669"/>
    <property type="project" value="UniProtKB-EC"/>
</dbReference>
<dbReference type="Pfam" id="PF07717">
    <property type="entry name" value="OB_NTP_bind"/>
    <property type="match status" value="1"/>
</dbReference>
<dbReference type="InterPro" id="IPR048333">
    <property type="entry name" value="HA2_WH"/>
</dbReference>
<dbReference type="GO" id="GO:0045943">
    <property type="term" value="P:positive regulation of transcription by RNA polymerase I"/>
    <property type="evidence" value="ECO:0007669"/>
    <property type="project" value="TreeGrafter"/>
</dbReference>
<dbReference type="Pfam" id="PF00270">
    <property type="entry name" value="DEAD"/>
    <property type="match status" value="1"/>
</dbReference>
<dbReference type="OrthoDB" id="10253254at2759"/>
<dbReference type="CDD" id="cd18791">
    <property type="entry name" value="SF2_C_RHA"/>
    <property type="match status" value="1"/>
</dbReference>
<dbReference type="EMBL" id="CAIIXF020000011">
    <property type="protein sequence ID" value="CAH1798736.1"/>
    <property type="molecule type" value="Genomic_DNA"/>
</dbReference>
<dbReference type="Pfam" id="PF04408">
    <property type="entry name" value="WHD_HA2"/>
    <property type="match status" value="1"/>
</dbReference>
<dbReference type="InterPro" id="IPR011545">
    <property type="entry name" value="DEAD/DEAH_box_helicase_dom"/>
</dbReference>
<reference evidence="7" key="1">
    <citation type="submission" date="2022-03" db="EMBL/GenBank/DDBJ databases">
        <authorList>
            <person name="Martin C."/>
        </authorList>
    </citation>
    <scope>NUCLEOTIDE SEQUENCE</scope>
</reference>
<accession>A0A8J1TCS8</accession>
<dbReference type="SMART" id="SM00847">
    <property type="entry name" value="HA2"/>
    <property type="match status" value="1"/>
</dbReference>
<dbReference type="Pfam" id="PF21010">
    <property type="entry name" value="HA2_C"/>
    <property type="match status" value="1"/>
</dbReference>
<dbReference type="GO" id="GO:0005524">
    <property type="term" value="F:ATP binding"/>
    <property type="evidence" value="ECO:0007669"/>
    <property type="project" value="UniProtKB-KW"/>
</dbReference>
<sequence>MESVTPAKRQKFSGSNNSPTWQEIQAQRQNLPIFPARKRLLHELRQNDSSIVIGETASGKTTQIPQYIYETGMHRNLMIACTQPRRVAAITVAQRVSQEKGQDVGALVGYCVRFDDTTSEKTKIKYMTDGMLLRESILDPLLKRYAVVLLDEAHERTIHTDVLFGVVKSAQHQRRQRGITPLKIIVMSATMDVDQFSRYFNDAPVLYLEGRQFPVKMMYTCETQSDYQFSALSTIFQIHQEAPPRQDILVFLTGQEEIESMVTAIRDVSKELSDDSSKILALPMYASLPQHLQLRVFQNAPKGTRKVIVATNIAETSVTIRNIKFVVDTGKVKAKTFNPRSGLDMLKVQKTSKAQAWQRSGRAGRESAGTCYRLYTEEDYEALPTNTRPEILRCNLCSVTLQLLALGIKNIAQFDFMDKPSTESIQNAIVQLKLLGAIENTDDNKLTPLGRKMAAFPLDPSLAKVILKAVDFDCLEEILTIVSMLSVESIMHSPASKREEASAVQAKFISHEGDHLTYLNVYRSYKGVSGSKNWCHENFINARNMKTACDIRGQLRDICMKQDMQFKSCGRETAVIRECLAHGFFMNAAELQKDGKYISVASRQPVAIHPSSAIFRCKPSYVIYNELVKTSACYMRNVCVVDPDWIFEAAPNYFKTRPLHT</sequence>
<name>A0A8J1TCS8_OWEFU</name>
<dbReference type="Gene3D" id="1.20.120.1080">
    <property type="match status" value="1"/>
</dbReference>
<evidence type="ECO:0000256" key="1">
    <source>
        <dbReference type="ARBA" id="ARBA00012552"/>
    </source>
</evidence>
<dbReference type="InterPro" id="IPR027417">
    <property type="entry name" value="P-loop_NTPase"/>
</dbReference>
<keyword evidence="2" id="KW-0547">Nucleotide-binding</keyword>
<evidence type="ECO:0000256" key="5">
    <source>
        <dbReference type="ARBA" id="ARBA00022840"/>
    </source>
</evidence>
<evidence type="ECO:0000256" key="2">
    <source>
        <dbReference type="ARBA" id="ARBA00022741"/>
    </source>
</evidence>
<dbReference type="SMART" id="SM00490">
    <property type="entry name" value="HELICc"/>
    <property type="match status" value="1"/>
</dbReference>
<dbReference type="Proteomes" id="UP000749559">
    <property type="component" value="Unassembled WGS sequence"/>
</dbReference>
<dbReference type="GO" id="GO:0016787">
    <property type="term" value="F:hydrolase activity"/>
    <property type="evidence" value="ECO:0007669"/>
    <property type="project" value="UniProtKB-KW"/>
</dbReference>
<dbReference type="FunFam" id="3.40.50.300:FF:000750">
    <property type="entry name" value="Putative ATP-dependent RNA helicase DHX33"/>
    <property type="match status" value="1"/>
</dbReference>
<dbReference type="Gene3D" id="3.40.50.300">
    <property type="entry name" value="P-loop containing nucleotide triphosphate hydrolases"/>
    <property type="match status" value="2"/>
</dbReference>
<comment type="catalytic activity">
    <reaction evidence="6">
        <text>ATP + H2O = ADP + phosphate + H(+)</text>
        <dbReference type="Rhea" id="RHEA:13065"/>
        <dbReference type="ChEBI" id="CHEBI:15377"/>
        <dbReference type="ChEBI" id="CHEBI:15378"/>
        <dbReference type="ChEBI" id="CHEBI:30616"/>
        <dbReference type="ChEBI" id="CHEBI:43474"/>
        <dbReference type="ChEBI" id="CHEBI:456216"/>
        <dbReference type="EC" id="3.6.4.13"/>
    </reaction>
</comment>
<dbReference type="InterPro" id="IPR011709">
    <property type="entry name" value="DEAD-box_helicase_OB_fold"/>
</dbReference>
<comment type="caution">
    <text evidence="7">The sequence shown here is derived from an EMBL/GenBank/DDBJ whole genome shotgun (WGS) entry which is preliminary data.</text>
</comment>
<dbReference type="EC" id="3.6.4.13" evidence="1"/>
<dbReference type="Pfam" id="PF00271">
    <property type="entry name" value="Helicase_C"/>
    <property type="match status" value="1"/>
</dbReference>